<evidence type="ECO:0000313" key="2">
    <source>
        <dbReference type="Proteomes" id="UP000002941"/>
    </source>
</evidence>
<protein>
    <recommendedName>
        <fullName evidence="3">DUF559 domain-containing protein</fullName>
    </recommendedName>
</protein>
<dbReference type="RefSeq" id="WP_008733074.1">
    <property type="nucleotide sequence ID" value="NZ_AKFT01000193.1"/>
</dbReference>
<dbReference type="PATRIC" id="fig|1125718.3.peg.2467"/>
<gene>
    <name evidence="1" type="ORF">HMPREF1318_1923</name>
</gene>
<organism evidence="1 2">
    <name type="scientific">Actinomyces massiliensis F0489</name>
    <dbReference type="NCBI Taxonomy" id="1125718"/>
    <lineage>
        <taxon>Bacteria</taxon>
        <taxon>Bacillati</taxon>
        <taxon>Actinomycetota</taxon>
        <taxon>Actinomycetes</taxon>
        <taxon>Actinomycetales</taxon>
        <taxon>Actinomycetaceae</taxon>
        <taxon>Actinomyces</taxon>
    </lineage>
</organism>
<keyword evidence="2" id="KW-1185">Reference proteome</keyword>
<dbReference type="AlphaFoldDB" id="J0MV26"/>
<evidence type="ECO:0008006" key="3">
    <source>
        <dbReference type="Google" id="ProtNLM"/>
    </source>
</evidence>
<dbReference type="EMBL" id="AKFT01000193">
    <property type="protein sequence ID" value="EJF38134.1"/>
    <property type="molecule type" value="Genomic_DNA"/>
</dbReference>
<dbReference type="Proteomes" id="UP000002941">
    <property type="component" value="Unassembled WGS sequence"/>
</dbReference>
<accession>J0MV26</accession>
<sequence length="187" mass="20645">MTVDDFPLVHPAEVVACALTCLDELDAICVADAALNHGDTTKEEIAELLVGRYSKAARLRLDQADAAARSHVETRTRLCLRETGLRVETGVVLEGIGEVDALVEGWLIVEDDGFEFHSSKEQFVRDRHRDQRALAAGYVPLRLTYDDVAAGEKAIVGIVSRALRGIAHSQRLYIPENRTVLRNLGWV</sequence>
<comment type="caution">
    <text evidence="1">The sequence shown here is derived from an EMBL/GenBank/DDBJ whole genome shotgun (WGS) entry which is preliminary data.</text>
</comment>
<evidence type="ECO:0000313" key="1">
    <source>
        <dbReference type="EMBL" id="EJF38134.1"/>
    </source>
</evidence>
<reference evidence="1 2" key="1">
    <citation type="submission" date="2012-05" db="EMBL/GenBank/DDBJ databases">
        <authorList>
            <person name="Harkins D.M."/>
            <person name="Madupu R."/>
            <person name="Durkin A.S."/>
            <person name="Torralba M."/>
            <person name="Methe B."/>
            <person name="Sutton G.G."/>
            <person name="Nelson K.E."/>
        </authorList>
    </citation>
    <scope>NUCLEOTIDE SEQUENCE [LARGE SCALE GENOMIC DNA]</scope>
    <source>
        <strain evidence="1 2">F0489</strain>
    </source>
</reference>
<name>J0MV26_9ACTO</name>
<dbReference type="Gene3D" id="3.40.960.10">
    <property type="entry name" value="VSR Endonuclease"/>
    <property type="match status" value="1"/>
</dbReference>
<dbReference type="eggNOG" id="COG2852">
    <property type="taxonomic scope" value="Bacteria"/>
</dbReference>
<proteinExistence type="predicted"/>
<dbReference type="OrthoDB" id="2594539at2"/>